<accession>A0A1M7I6I8</accession>
<protein>
    <submittedName>
        <fullName evidence="1">Uncharacterized protein</fullName>
    </submittedName>
</protein>
<dbReference type="Proteomes" id="UP000183208">
    <property type="component" value="Unassembled WGS sequence"/>
</dbReference>
<organism evidence="1 2">
    <name type="scientific">Bradyrhizobium lablabi</name>
    <dbReference type="NCBI Taxonomy" id="722472"/>
    <lineage>
        <taxon>Bacteria</taxon>
        <taxon>Pseudomonadati</taxon>
        <taxon>Pseudomonadota</taxon>
        <taxon>Alphaproteobacteria</taxon>
        <taxon>Hyphomicrobiales</taxon>
        <taxon>Nitrobacteraceae</taxon>
        <taxon>Bradyrhizobium</taxon>
    </lineage>
</organism>
<gene>
    <name evidence="1" type="ORF">SAMN05444171_7287</name>
</gene>
<evidence type="ECO:0000313" key="2">
    <source>
        <dbReference type="Proteomes" id="UP000183208"/>
    </source>
</evidence>
<sequence length="96" mass="10441">MLSRVRNHFKDAKLSRMSSGTYCIIRDLGLVKGGKGMRHHEVLVTFSLGALGRSIGLVRGDLAGVSKRRLAWLQRVPERLAADVNASSVPESASQP</sequence>
<proteinExistence type="predicted"/>
<name>A0A1M7I6I8_9BRAD</name>
<dbReference type="EMBL" id="FNTI01000001">
    <property type="protein sequence ID" value="SEE39095.1"/>
    <property type="molecule type" value="Genomic_DNA"/>
</dbReference>
<reference evidence="1 2" key="1">
    <citation type="submission" date="2016-10" db="EMBL/GenBank/DDBJ databases">
        <authorList>
            <person name="de Groot N.N."/>
        </authorList>
    </citation>
    <scope>NUCLEOTIDE SEQUENCE [LARGE SCALE GENOMIC DNA]</scope>
    <source>
        <strain evidence="1 2">GAS522</strain>
    </source>
</reference>
<evidence type="ECO:0000313" key="1">
    <source>
        <dbReference type="EMBL" id="SEE39095.1"/>
    </source>
</evidence>
<dbReference type="AlphaFoldDB" id="A0A1M7I6I8"/>